<dbReference type="GO" id="GO:0016020">
    <property type="term" value="C:membrane"/>
    <property type="evidence" value="ECO:0007669"/>
    <property type="project" value="UniProtKB-SubCell"/>
</dbReference>
<feature type="transmembrane region" description="Helical" evidence="9">
    <location>
        <begin position="169"/>
        <end position="195"/>
    </location>
</feature>
<evidence type="ECO:0000256" key="7">
    <source>
        <dbReference type="ARBA" id="ARBA00023170"/>
    </source>
</evidence>
<dbReference type="GO" id="GO:0007165">
    <property type="term" value="P:signal transduction"/>
    <property type="evidence" value="ECO:0007669"/>
    <property type="project" value="UniProtKB-KW"/>
</dbReference>
<dbReference type="GO" id="GO:0004984">
    <property type="term" value="F:olfactory receptor activity"/>
    <property type="evidence" value="ECO:0007669"/>
    <property type="project" value="InterPro"/>
</dbReference>
<evidence type="ECO:0000256" key="2">
    <source>
        <dbReference type="ARBA" id="ARBA00022606"/>
    </source>
</evidence>
<dbReference type="InterPro" id="IPR004117">
    <property type="entry name" value="7tm6_olfct_rcpt"/>
</dbReference>
<dbReference type="EMBL" id="JAPXFL010000011">
    <property type="protein sequence ID" value="KAK9499569.1"/>
    <property type="molecule type" value="Genomic_DNA"/>
</dbReference>
<feature type="transmembrane region" description="Helical" evidence="9">
    <location>
        <begin position="62"/>
        <end position="84"/>
    </location>
</feature>
<dbReference type="Proteomes" id="UP001461498">
    <property type="component" value="Unassembled WGS sequence"/>
</dbReference>
<keyword evidence="6 9" id="KW-0472">Membrane</keyword>
<feature type="transmembrane region" description="Helical" evidence="9">
    <location>
        <begin position="127"/>
        <end position="149"/>
    </location>
</feature>
<keyword evidence="5 9" id="KW-1133">Transmembrane helix</keyword>
<comment type="caution">
    <text evidence="10">The sequence shown here is derived from an EMBL/GenBank/DDBJ whole genome shotgun (WGS) entry which is preliminary data.</text>
</comment>
<organism evidence="10 11">
    <name type="scientific">Rhynocoris fuscipes</name>
    <dbReference type="NCBI Taxonomy" id="488301"/>
    <lineage>
        <taxon>Eukaryota</taxon>
        <taxon>Metazoa</taxon>
        <taxon>Ecdysozoa</taxon>
        <taxon>Arthropoda</taxon>
        <taxon>Hexapoda</taxon>
        <taxon>Insecta</taxon>
        <taxon>Pterygota</taxon>
        <taxon>Neoptera</taxon>
        <taxon>Paraneoptera</taxon>
        <taxon>Hemiptera</taxon>
        <taxon>Heteroptera</taxon>
        <taxon>Panheteroptera</taxon>
        <taxon>Cimicomorpha</taxon>
        <taxon>Reduviidae</taxon>
        <taxon>Harpactorinae</taxon>
        <taxon>Harpactorini</taxon>
        <taxon>Rhynocoris</taxon>
    </lineage>
</organism>
<evidence type="ECO:0000256" key="6">
    <source>
        <dbReference type="ARBA" id="ARBA00023136"/>
    </source>
</evidence>
<keyword evidence="2" id="KW-0716">Sensory transduction</keyword>
<evidence type="ECO:0000256" key="8">
    <source>
        <dbReference type="ARBA" id="ARBA00023224"/>
    </source>
</evidence>
<dbReference type="AlphaFoldDB" id="A0AAW1CTG9"/>
<gene>
    <name evidence="10" type="ORF">O3M35_002590</name>
</gene>
<keyword evidence="8" id="KW-0807">Transducer</keyword>
<protein>
    <submittedName>
        <fullName evidence="10">Uncharacterized protein</fullName>
    </submittedName>
</protein>
<evidence type="ECO:0000256" key="5">
    <source>
        <dbReference type="ARBA" id="ARBA00022989"/>
    </source>
</evidence>
<sequence length="247" mass="28735">MFPKHTSLIKLTYFAFTLAGLINAKGSIFGFIYMAYQWILINTSCFVTYTELVVGSREIQELVQTLSAAIVSSLDLTKLVLFAIRRKKIRKLLDRLEDIRLTMLNDQENSHFITEAETFGRKYLKTIFYFFISFPFPSFVLHTVIESMSNFKHKKLLVNAWFRWNREKVWAHILTNGLITLITQTIMTISVGFYFMEITYTTYTSVYIKILRLIDDYNEILSGQIYLEAVITPLVPCGFGLSFLRST</sequence>
<evidence type="ECO:0000313" key="11">
    <source>
        <dbReference type="Proteomes" id="UP001461498"/>
    </source>
</evidence>
<feature type="transmembrane region" description="Helical" evidence="9">
    <location>
        <begin position="12"/>
        <end position="36"/>
    </location>
</feature>
<dbReference type="Pfam" id="PF02949">
    <property type="entry name" value="7tm_6"/>
    <property type="match status" value="1"/>
</dbReference>
<evidence type="ECO:0000256" key="4">
    <source>
        <dbReference type="ARBA" id="ARBA00022725"/>
    </source>
</evidence>
<keyword evidence="3 9" id="KW-0812">Transmembrane</keyword>
<evidence type="ECO:0000256" key="3">
    <source>
        <dbReference type="ARBA" id="ARBA00022692"/>
    </source>
</evidence>
<keyword evidence="4" id="KW-0552">Olfaction</keyword>
<evidence type="ECO:0000313" key="10">
    <source>
        <dbReference type="EMBL" id="KAK9499569.1"/>
    </source>
</evidence>
<comment type="subcellular location">
    <subcellularLocation>
        <location evidence="1">Membrane</location>
        <topology evidence="1">Multi-pass membrane protein</topology>
    </subcellularLocation>
</comment>
<evidence type="ECO:0000256" key="9">
    <source>
        <dbReference type="SAM" id="Phobius"/>
    </source>
</evidence>
<reference evidence="10 11" key="1">
    <citation type="submission" date="2022-12" db="EMBL/GenBank/DDBJ databases">
        <title>Chromosome-level genome assembly of true bugs.</title>
        <authorList>
            <person name="Ma L."/>
            <person name="Li H."/>
        </authorList>
    </citation>
    <scope>NUCLEOTIDE SEQUENCE [LARGE SCALE GENOMIC DNA]</scope>
    <source>
        <strain evidence="10">Lab_2022b</strain>
    </source>
</reference>
<keyword evidence="7" id="KW-0675">Receptor</keyword>
<keyword evidence="11" id="KW-1185">Reference proteome</keyword>
<name>A0AAW1CTG9_9HEMI</name>
<dbReference type="GO" id="GO:0005549">
    <property type="term" value="F:odorant binding"/>
    <property type="evidence" value="ECO:0007669"/>
    <property type="project" value="InterPro"/>
</dbReference>
<accession>A0AAW1CTG9</accession>
<proteinExistence type="predicted"/>
<evidence type="ECO:0000256" key="1">
    <source>
        <dbReference type="ARBA" id="ARBA00004141"/>
    </source>
</evidence>